<evidence type="ECO:0000259" key="6">
    <source>
        <dbReference type="PROSITE" id="PS50003"/>
    </source>
</evidence>
<dbReference type="OMA" id="YYGWMKK"/>
<organism evidence="8 9">
    <name type="scientific">Huiozyma naganishii (strain ATCC MYA-139 / BCRC 22969 / CBS 8797 / KCTC 17520 / NBRC 10181 / NCYC 3082 / Yp74L-3)</name>
    <name type="common">Yeast</name>
    <name type="synonym">Kazachstania naganishii</name>
    <dbReference type="NCBI Taxonomy" id="1071383"/>
    <lineage>
        <taxon>Eukaryota</taxon>
        <taxon>Fungi</taxon>
        <taxon>Dikarya</taxon>
        <taxon>Ascomycota</taxon>
        <taxon>Saccharomycotina</taxon>
        <taxon>Saccharomycetes</taxon>
        <taxon>Saccharomycetales</taxon>
        <taxon>Saccharomycetaceae</taxon>
        <taxon>Huiozyma</taxon>
    </lineage>
</organism>
<protein>
    <recommendedName>
        <fullName evidence="10">Protein BOI2</fullName>
    </recommendedName>
</protein>
<name>J7S4S7_HUIN7</name>
<dbReference type="SUPFAM" id="SSF50729">
    <property type="entry name" value="PH domain-like"/>
    <property type="match status" value="1"/>
</dbReference>
<dbReference type="InterPro" id="IPR011993">
    <property type="entry name" value="PH-like_dom_sf"/>
</dbReference>
<feature type="region of interest" description="Disordered" evidence="4">
    <location>
        <begin position="912"/>
        <end position="1018"/>
    </location>
</feature>
<dbReference type="GeneID" id="34525129"/>
<evidence type="ECO:0000259" key="7">
    <source>
        <dbReference type="PROSITE" id="PS50105"/>
    </source>
</evidence>
<feature type="region of interest" description="Disordered" evidence="4">
    <location>
        <begin position="113"/>
        <end position="199"/>
    </location>
</feature>
<evidence type="ECO:0000256" key="1">
    <source>
        <dbReference type="ARBA" id="ARBA00022443"/>
    </source>
</evidence>
<dbReference type="GO" id="GO:0007015">
    <property type="term" value="P:actin filament organization"/>
    <property type="evidence" value="ECO:0007669"/>
    <property type="project" value="EnsemblFungi"/>
</dbReference>
<feature type="domain" description="PH" evidence="6">
    <location>
        <begin position="755"/>
        <end position="874"/>
    </location>
</feature>
<dbReference type="InterPro" id="IPR035551">
    <property type="entry name" value="Boi1/2_SH3"/>
</dbReference>
<dbReference type="InterPro" id="IPR036028">
    <property type="entry name" value="SH3-like_dom_sf"/>
</dbReference>
<dbReference type="FunFam" id="2.30.30.40:FF:000259">
    <property type="entry name" value="Protein BOI2"/>
    <property type="match status" value="1"/>
</dbReference>
<dbReference type="PROSITE" id="PS50002">
    <property type="entry name" value="SH3"/>
    <property type="match status" value="1"/>
</dbReference>
<dbReference type="GO" id="GO:0007032">
    <property type="term" value="P:endosome organization"/>
    <property type="evidence" value="ECO:0007669"/>
    <property type="project" value="TreeGrafter"/>
</dbReference>
<feature type="compositionally biased region" description="Polar residues" evidence="4">
    <location>
        <begin position="494"/>
        <end position="527"/>
    </location>
</feature>
<dbReference type="PROSITE" id="PS50105">
    <property type="entry name" value="SAM_DOMAIN"/>
    <property type="match status" value="1"/>
</dbReference>
<dbReference type="GO" id="GO:0005935">
    <property type="term" value="C:cellular bud neck"/>
    <property type="evidence" value="ECO:0007669"/>
    <property type="project" value="EnsemblFungi"/>
</dbReference>
<evidence type="ECO:0000313" key="8">
    <source>
        <dbReference type="EMBL" id="CCK69449.1"/>
    </source>
</evidence>
<evidence type="ECO:0000256" key="2">
    <source>
        <dbReference type="ARBA" id="ARBA00022553"/>
    </source>
</evidence>
<dbReference type="KEGG" id="kng:KNAG_0C03420"/>
<dbReference type="PANTHER" id="PTHR22902">
    <property type="entry name" value="SESQUIPEDALIAN"/>
    <property type="match status" value="1"/>
</dbReference>
<proteinExistence type="predicted"/>
<dbReference type="HOGENOM" id="CLU_003845_0_0_1"/>
<feature type="compositionally biased region" description="Polar residues" evidence="4">
    <location>
        <begin position="157"/>
        <end position="172"/>
    </location>
</feature>
<feature type="region of interest" description="Disordered" evidence="4">
    <location>
        <begin position="467"/>
        <end position="739"/>
    </location>
</feature>
<dbReference type="GO" id="GO:0001881">
    <property type="term" value="P:receptor recycling"/>
    <property type="evidence" value="ECO:0007669"/>
    <property type="project" value="TreeGrafter"/>
</dbReference>
<dbReference type="CDD" id="cd11886">
    <property type="entry name" value="SH3_BOI"/>
    <property type="match status" value="1"/>
</dbReference>
<dbReference type="AlphaFoldDB" id="J7S4S7"/>
<feature type="region of interest" description="Disordered" evidence="4">
    <location>
        <begin position="409"/>
        <end position="454"/>
    </location>
</feature>
<sequence length="1018" mass="112125">MSAKLSNMLSEIDTSVSGNFSRDSLNDGNITGQSTPRIFPIYICINEYLKRMEDELNMKPGDKIQVITDDEEYNDGWYFGKNLRTKEEGLYPVVFTQVISTERKPTLMRAKSLKRMNSPSTPNEGSDISASFNGSLNNHSTNISTSSHNNGEDGLTSLVSRMTTSGEFSTPKSLRMADSSPTKKTGTIRDEIFKNDPQNDKLDRKVSVKSTMSDIDKAIDDFQFEPAGESTNGPSNPTSLVNLNDDSVSSSFVNSTLFSSTADLNLANRPPTSATPPIGEQSKNTNANHDRISVANAADWTPEEVSQYFMQCGFDQQSSSMFKQHKISGKILLELELVHLKELDVNSFGTRFEMFKEIESLKQQVKALQENVNQDFGVAKTPSFGVDSGNPMSRELMPPAFVDYRAQSSDTIPSSNASTPTISVTKSSKKEKSRPTSLVLNNQTPRNVSSSTMPLDIVDEIADPSMFVSPRRAPKPPSYPSPVQPPKSPMIKSAGSNKSNSTPLLNSNKSYSPPSLYQSSANKSGPPNNDKESVGPEALTIRTPSVKQSLRIPESDPAGLHTQNDDASTNGRPSSSVYDNASVEEALEEMKLQDATPDDDEDPRKVKRNSSMRSYFSKNQDKRASSTSGSLKRSSSFTLKKKNGLLTSPFKQQFTDSANRNAAEDRNISKTKEDPRSPPKKNKFRSVSAKESPANQPVDAARKILEGDKSKRSVSEAMKNKSLRTMATRAPPKKLQTTAFTEGLRTISVKDAMKTAGFSGWMSKKGSGTMSTWKTRFFTLEGTRLSYFASTTDTRERGLIDVTGYRVVPAKEDDKFVSLYAASTGKGRYCFKLLPPQPGSKKGLTFTQPRVHYFAVDTKEEMRGWMAHLIKTTIDIDTSVPVISSYSTPTVSLSKAKEMLAEARAETKLREKERLINDDEEDEGKKLWDQQHQNSKLRSQQRKQEKFAKGSTPNSSTETVTNTVTNTSAGSNGFASPYLLASGMSPDISRVPGSRTPHTKDKKLEGDYFGSSLADEQN</sequence>
<dbReference type="GO" id="GO:0005769">
    <property type="term" value="C:early endosome"/>
    <property type="evidence" value="ECO:0007669"/>
    <property type="project" value="TreeGrafter"/>
</dbReference>
<feature type="domain" description="SAM" evidence="7">
    <location>
        <begin position="300"/>
        <end position="364"/>
    </location>
</feature>
<reference evidence="9" key="2">
    <citation type="submission" date="2012-08" db="EMBL/GenBank/DDBJ databases">
        <title>Genome sequence of Kazachstania naganishii.</title>
        <authorList>
            <person name="Gordon J.L."/>
            <person name="Armisen D."/>
            <person name="Proux-Wera E."/>
            <person name="OhEigeartaigh S.S."/>
            <person name="Byrne K.P."/>
            <person name="Wolfe K.H."/>
        </authorList>
    </citation>
    <scope>NUCLEOTIDE SEQUENCE [LARGE SCALE GENOMIC DNA]</scope>
    <source>
        <strain evidence="9">ATCC MYA-139 / BCRC 22969 / CBS 8797 / CCRC 22969 / KCTC 17520 / NBRC 10181 / NCYC 3082</strain>
    </source>
</reference>
<dbReference type="Proteomes" id="UP000006310">
    <property type="component" value="Chromosome 3"/>
</dbReference>
<dbReference type="InterPro" id="IPR001660">
    <property type="entry name" value="SAM"/>
</dbReference>
<dbReference type="CDD" id="cd13316">
    <property type="entry name" value="PH_Boi"/>
    <property type="match status" value="1"/>
</dbReference>
<dbReference type="Gene3D" id="2.30.30.40">
    <property type="entry name" value="SH3 Domains"/>
    <property type="match status" value="1"/>
</dbReference>
<dbReference type="PROSITE" id="PS50003">
    <property type="entry name" value="PH_DOMAIN"/>
    <property type="match status" value="1"/>
</dbReference>
<feature type="compositionally biased region" description="Polar residues" evidence="4">
    <location>
        <begin position="435"/>
        <end position="453"/>
    </location>
</feature>
<dbReference type="RefSeq" id="XP_022463695.1">
    <property type="nucleotide sequence ID" value="XM_022607061.1"/>
</dbReference>
<feature type="compositionally biased region" description="Polar residues" evidence="4">
    <location>
        <begin position="561"/>
        <end position="579"/>
    </location>
</feature>
<dbReference type="GO" id="GO:0000920">
    <property type="term" value="P:septum digestion after cytokinesis"/>
    <property type="evidence" value="ECO:0007669"/>
    <property type="project" value="EnsemblFungi"/>
</dbReference>
<feature type="compositionally biased region" description="Basic and acidic residues" evidence="4">
    <location>
        <begin position="187"/>
        <end position="199"/>
    </location>
</feature>
<dbReference type="InterPro" id="IPR045188">
    <property type="entry name" value="Boi1/Boi2-like"/>
</dbReference>
<dbReference type="Pfam" id="PF00169">
    <property type="entry name" value="PH"/>
    <property type="match status" value="1"/>
</dbReference>
<dbReference type="SMART" id="SM00454">
    <property type="entry name" value="SAM"/>
    <property type="match status" value="1"/>
</dbReference>
<dbReference type="InterPro" id="IPR001849">
    <property type="entry name" value="PH_domain"/>
</dbReference>
<dbReference type="eggNOG" id="ENOG502QSRX">
    <property type="taxonomic scope" value="Eukaryota"/>
</dbReference>
<dbReference type="SUPFAM" id="SSF47769">
    <property type="entry name" value="SAM/Pointed domain"/>
    <property type="match status" value="1"/>
</dbReference>
<feature type="compositionally biased region" description="Basic and acidic residues" evidence="4">
    <location>
        <begin position="662"/>
        <end position="677"/>
    </location>
</feature>
<dbReference type="STRING" id="1071383.J7S4S7"/>
<feature type="region of interest" description="Disordered" evidence="4">
    <location>
        <begin position="264"/>
        <end position="289"/>
    </location>
</feature>
<dbReference type="InterPro" id="IPR013761">
    <property type="entry name" value="SAM/pointed_sf"/>
</dbReference>
<evidence type="ECO:0000256" key="3">
    <source>
        <dbReference type="PROSITE-ProRule" id="PRU00192"/>
    </source>
</evidence>
<dbReference type="EMBL" id="HE978316">
    <property type="protein sequence ID" value="CCK69449.1"/>
    <property type="molecule type" value="Genomic_DNA"/>
</dbReference>
<dbReference type="Pfam" id="PF00018">
    <property type="entry name" value="SH3_1"/>
    <property type="match status" value="1"/>
</dbReference>
<feature type="compositionally biased region" description="Low complexity" evidence="4">
    <location>
        <begin position="625"/>
        <end position="636"/>
    </location>
</feature>
<gene>
    <name evidence="8" type="primary">KNAG0C03420</name>
    <name evidence="8" type="ordered locus">KNAG_0C03420</name>
</gene>
<dbReference type="SUPFAM" id="SSF50044">
    <property type="entry name" value="SH3-domain"/>
    <property type="match status" value="1"/>
</dbReference>
<dbReference type="CDD" id="cd09535">
    <property type="entry name" value="SAM_BOI-like_fungal"/>
    <property type="match status" value="1"/>
</dbReference>
<evidence type="ECO:0000259" key="5">
    <source>
        <dbReference type="PROSITE" id="PS50002"/>
    </source>
</evidence>
<feature type="compositionally biased region" description="Basic and acidic residues" evidence="4">
    <location>
        <begin position="700"/>
        <end position="714"/>
    </location>
</feature>
<feature type="compositionally biased region" description="Polar residues" evidence="4">
    <location>
        <begin position="645"/>
        <end position="660"/>
    </location>
</feature>
<feature type="compositionally biased region" description="Low complexity" evidence="4">
    <location>
        <begin position="951"/>
        <end position="972"/>
    </location>
</feature>
<dbReference type="OrthoDB" id="73680at2759"/>
<dbReference type="InterPro" id="IPR001452">
    <property type="entry name" value="SH3_domain"/>
</dbReference>
<keyword evidence="9" id="KW-1185">Reference proteome</keyword>
<dbReference type="Gene3D" id="1.10.150.50">
    <property type="entry name" value="Transcription Factor, Ets-1"/>
    <property type="match status" value="1"/>
</dbReference>
<dbReference type="GO" id="GO:0005829">
    <property type="term" value="C:cytosol"/>
    <property type="evidence" value="ECO:0007669"/>
    <property type="project" value="GOC"/>
</dbReference>
<evidence type="ECO:0008006" key="10">
    <source>
        <dbReference type="Google" id="ProtNLM"/>
    </source>
</evidence>
<dbReference type="SMART" id="SM00233">
    <property type="entry name" value="PH"/>
    <property type="match status" value="1"/>
</dbReference>
<dbReference type="GO" id="GO:0007118">
    <property type="term" value="P:budding cell apical bud growth"/>
    <property type="evidence" value="ECO:0007669"/>
    <property type="project" value="EnsemblFungi"/>
</dbReference>
<dbReference type="PANTHER" id="PTHR22902:SF27">
    <property type="entry name" value="PLECKSTRIN HOMOLOGY DOMAIN-CONTAINING FAMILY A MEMBER 3"/>
    <property type="match status" value="1"/>
</dbReference>
<evidence type="ECO:0000256" key="4">
    <source>
        <dbReference type="SAM" id="MobiDB-lite"/>
    </source>
</evidence>
<keyword evidence="2" id="KW-0597">Phosphoprotein</keyword>
<dbReference type="FunFam" id="2.30.29.30:FF:000230">
    <property type="entry name" value="Polarized growth protein (Boi2)"/>
    <property type="match status" value="1"/>
</dbReference>
<feature type="domain" description="SH3" evidence="5">
    <location>
        <begin position="37"/>
        <end position="101"/>
    </location>
</feature>
<feature type="compositionally biased region" description="Low complexity" evidence="4">
    <location>
        <begin position="135"/>
        <end position="149"/>
    </location>
</feature>
<keyword evidence="1 3" id="KW-0728">SH3 domain</keyword>
<dbReference type="Gene3D" id="2.30.29.30">
    <property type="entry name" value="Pleckstrin-homology domain (PH domain)/Phosphotyrosine-binding domain (PTB)"/>
    <property type="match status" value="1"/>
</dbReference>
<dbReference type="GO" id="GO:0005543">
    <property type="term" value="F:phospholipid binding"/>
    <property type="evidence" value="ECO:0007669"/>
    <property type="project" value="EnsemblFungi"/>
</dbReference>
<feature type="compositionally biased region" description="Polar residues" evidence="4">
    <location>
        <begin position="115"/>
        <end position="134"/>
    </location>
</feature>
<evidence type="ECO:0000313" key="9">
    <source>
        <dbReference type="Proteomes" id="UP000006310"/>
    </source>
</evidence>
<dbReference type="GO" id="GO:0005802">
    <property type="term" value="C:trans-Golgi network"/>
    <property type="evidence" value="ECO:0007669"/>
    <property type="project" value="TreeGrafter"/>
</dbReference>
<dbReference type="GO" id="GO:0055037">
    <property type="term" value="C:recycling endosome"/>
    <property type="evidence" value="ECO:0007669"/>
    <property type="project" value="TreeGrafter"/>
</dbReference>
<dbReference type="GO" id="GO:0042147">
    <property type="term" value="P:retrograde transport, endosome to Golgi"/>
    <property type="evidence" value="ECO:0007669"/>
    <property type="project" value="TreeGrafter"/>
</dbReference>
<dbReference type="GO" id="GO:0099500">
    <property type="term" value="P:vesicle fusion to plasma membrane"/>
    <property type="evidence" value="ECO:0007669"/>
    <property type="project" value="EnsemblFungi"/>
</dbReference>
<feature type="compositionally biased region" description="Basic and acidic residues" evidence="4">
    <location>
        <begin position="912"/>
        <end position="929"/>
    </location>
</feature>
<dbReference type="Pfam" id="PF07647">
    <property type="entry name" value="SAM_2"/>
    <property type="match status" value="1"/>
</dbReference>
<reference evidence="8 9" key="1">
    <citation type="journal article" date="2011" name="Proc. Natl. Acad. Sci. U.S.A.">
        <title>Evolutionary erosion of yeast sex chromosomes by mating-type switching accidents.</title>
        <authorList>
            <person name="Gordon J.L."/>
            <person name="Armisen D."/>
            <person name="Proux-Wera E."/>
            <person name="Oheigeartaigh S.S."/>
            <person name="Byrne K.P."/>
            <person name="Wolfe K.H."/>
        </authorList>
    </citation>
    <scope>NUCLEOTIDE SEQUENCE [LARGE SCALE GENOMIC DNA]</scope>
    <source>
        <strain evidence="9">ATCC MYA-139 / BCRC 22969 / CBS 8797 / CCRC 22969 / KCTC 17520 / NBRC 10181 / NCYC 3082</strain>
    </source>
</reference>
<feature type="compositionally biased region" description="Pro residues" evidence="4">
    <location>
        <begin position="475"/>
        <end position="488"/>
    </location>
</feature>
<feature type="compositionally biased region" description="Polar residues" evidence="4">
    <location>
        <begin position="409"/>
        <end position="426"/>
    </location>
</feature>
<dbReference type="SMART" id="SM00326">
    <property type="entry name" value="SH3"/>
    <property type="match status" value="1"/>
</dbReference>
<accession>J7S4S7</accession>